<feature type="transmembrane region" description="Helical" evidence="2">
    <location>
        <begin position="321"/>
        <end position="348"/>
    </location>
</feature>
<dbReference type="AlphaFoldDB" id="A0A367JMM3"/>
<dbReference type="EMBL" id="PJQM01003031">
    <property type="protein sequence ID" value="RCH91194.1"/>
    <property type="molecule type" value="Genomic_DNA"/>
</dbReference>
<gene>
    <name evidence="3" type="ORF">CU098_009243</name>
</gene>
<sequence>MSANNMNRSKSLTRPERQRPRTGIINSNPKLHRQYPQPLPDHLRTKLAQQKQNYHRQEPPSYVPAAFRIVLFASALTNQTKGCNKLGVKKQVALCYLVAFLCGALAYITYGLNINLCPSNQLTFPYSTKDNRGRRAAIFRQDKVYVFGQVYNFDTMQNYFALHSLNLTTDFRGMELSSIFDGDTDNSCAYFYHNGLDPTLPSCNLTSNSGNTLKQLNGACLLLADLHAYSNNGNYLSFEWMDIRPHNLGLIGNTVVNLTHYLDDSILLPGIGKTIQSNRGNDMTYALSYTKAGKHVQACLLARYSAGIASEEVASCIADNIIMVVLFIVILIIIAIRYSMACLFQWFISHRLVKPGGRSNWLAWRSIKGGNDDPANHIPGPYNDYRFMTDSARMPNSSSQINTISNRTDIVHTKLYTVMLVTCYSEGEEGLRTTMDSLASTTYSDKHKIFFVIADGLITGAGETRSTPDIV</sequence>
<feature type="compositionally biased region" description="Polar residues" evidence="1">
    <location>
        <begin position="1"/>
        <end position="12"/>
    </location>
</feature>
<evidence type="ECO:0000313" key="3">
    <source>
        <dbReference type="EMBL" id="RCH91194.1"/>
    </source>
</evidence>
<keyword evidence="2" id="KW-0812">Transmembrane</keyword>
<evidence type="ECO:0000256" key="2">
    <source>
        <dbReference type="SAM" id="Phobius"/>
    </source>
</evidence>
<dbReference type="OrthoDB" id="370884at2759"/>
<proteinExistence type="predicted"/>
<accession>A0A367JMM3</accession>
<feature type="region of interest" description="Disordered" evidence="1">
    <location>
        <begin position="1"/>
        <end position="38"/>
    </location>
</feature>
<keyword evidence="4" id="KW-1185">Reference proteome</keyword>
<name>A0A367JMM3_RHIST</name>
<keyword evidence="2" id="KW-1133">Transmembrane helix</keyword>
<protein>
    <recommendedName>
        <fullName evidence="5">Chitin synthase</fullName>
    </recommendedName>
</protein>
<reference evidence="3 4" key="1">
    <citation type="journal article" date="2018" name="G3 (Bethesda)">
        <title>Phylogenetic and Phylogenomic Definition of Rhizopus Species.</title>
        <authorList>
            <person name="Gryganskyi A.P."/>
            <person name="Golan J."/>
            <person name="Dolatabadi S."/>
            <person name="Mondo S."/>
            <person name="Robb S."/>
            <person name="Idnurm A."/>
            <person name="Muszewska A."/>
            <person name="Steczkiewicz K."/>
            <person name="Masonjones S."/>
            <person name="Liao H.L."/>
            <person name="Gajdeczka M.T."/>
            <person name="Anike F."/>
            <person name="Vuek A."/>
            <person name="Anishchenko I.M."/>
            <person name="Voigt K."/>
            <person name="de Hoog G.S."/>
            <person name="Smith M.E."/>
            <person name="Heitman J."/>
            <person name="Vilgalys R."/>
            <person name="Stajich J.E."/>
        </authorList>
    </citation>
    <scope>NUCLEOTIDE SEQUENCE [LARGE SCALE GENOMIC DNA]</scope>
    <source>
        <strain evidence="3 4">LSU 92-RS-03</strain>
    </source>
</reference>
<comment type="caution">
    <text evidence="3">The sequence shown here is derived from an EMBL/GenBank/DDBJ whole genome shotgun (WGS) entry which is preliminary data.</text>
</comment>
<feature type="non-terminal residue" evidence="3">
    <location>
        <position position="471"/>
    </location>
</feature>
<evidence type="ECO:0000313" key="4">
    <source>
        <dbReference type="Proteomes" id="UP000253551"/>
    </source>
</evidence>
<organism evidence="3 4">
    <name type="scientific">Rhizopus stolonifer</name>
    <name type="common">Rhizopus nigricans</name>
    <dbReference type="NCBI Taxonomy" id="4846"/>
    <lineage>
        <taxon>Eukaryota</taxon>
        <taxon>Fungi</taxon>
        <taxon>Fungi incertae sedis</taxon>
        <taxon>Mucoromycota</taxon>
        <taxon>Mucoromycotina</taxon>
        <taxon>Mucoromycetes</taxon>
        <taxon>Mucorales</taxon>
        <taxon>Mucorineae</taxon>
        <taxon>Rhizopodaceae</taxon>
        <taxon>Rhizopus</taxon>
    </lineage>
</organism>
<keyword evidence="2" id="KW-0472">Membrane</keyword>
<dbReference type="Pfam" id="PF03142">
    <property type="entry name" value="Chitin_synth_2"/>
    <property type="match status" value="1"/>
</dbReference>
<dbReference type="Proteomes" id="UP000253551">
    <property type="component" value="Unassembled WGS sequence"/>
</dbReference>
<feature type="transmembrane region" description="Helical" evidence="2">
    <location>
        <begin position="93"/>
        <end position="112"/>
    </location>
</feature>
<evidence type="ECO:0008006" key="5">
    <source>
        <dbReference type="Google" id="ProtNLM"/>
    </source>
</evidence>
<evidence type="ECO:0000256" key="1">
    <source>
        <dbReference type="SAM" id="MobiDB-lite"/>
    </source>
</evidence>
<dbReference type="STRING" id="4846.A0A367JMM3"/>